<sequence>MSALALAIKEMIEEDIKKRNYETIMSVSDNVFEHILYHGVTSEDSCCAGMVYNGIYLSEHEIISAYFSRNQDAEPLF</sequence>
<reference evidence="1 2" key="1">
    <citation type="submission" date="2019-01" db="EMBL/GenBank/DDBJ databases">
        <title>The whole genome sequence of IME542.</title>
        <authorList>
            <person name="Li P."/>
            <person name="Tong Y."/>
            <person name="Wang J."/>
        </authorList>
    </citation>
    <scope>NUCLEOTIDE SEQUENCE [LARGE SCALE GENOMIC DNA]</scope>
</reference>
<dbReference type="RefSeq" id="YP_009824876.1">
    <property type="nucleotide sequence ID" value="NC_048208.1"/>
</dbReference>
<name>A0A410T609_9CAUD</name>
<dbReference type="KEGG" id="vg:55016459"/>
<keyword evidence="2" id="KW-1185">Reference proteome</keyword>
<dbReference type="Proteomes" id="UP000289271">
    <property type="component" value="Segment"/>
</dbReference>
<evidence type="ECO:0000313" key="1">
    <source>
        <dbReference type="EMBL" id="QAU04377.1"/>
    </source>
</evidence>
<dbReference type="GeneID" id="55016459"/>
<evidence type="ECO:0000313" key="2">
    <source>
        <dbReference type="Proteomes" id="UP000289271"/>
    </source>
</evidence>
<protein>
    <submittedName>
        <fullName evidence="1">Uncharacterized protein</fullName>
    </submittedName>
</protein>
<dbReference type="EMBL" id="MK372342">
    <property type="protein sequence ID" value="QAU04377.1"/>
    <property type="molecule type" value="Genomic_DNA"/>
</dbReference>
<organism evidence="1 2">
    <name type="scientific">Escherichia phage vB_EcoS_IME542</name>
    <dbReference type="NCBI Taxonomy" id="2507711"/>
    <lineage>
        <taxon>Viruses</taxon>
        <taxon>Duplodnaviria</taxon>
        <taxon>Heunggongvirae</taxon>
        <taxon>Uroviricota</taxon>
        <taxon>Caudoviricetes</taxon>
        <taxon>Drexlerviridae</taxon>
        <taxon>Braunvirinae</taxon>
        <taxon>Christensenvirus</taxon>
        <taxon>Christensenvirus IME542</taxon>
    </lineage>
</organism>
<proteinExistence type="predicted"/>
<accession>A0A410T609</accession>